<feature type="compositionally biased region" description="Basic residues" evidence="1">
    <location>
        <begin position="1"/>
        <end position="15"/>
    </location>
</feature>
<evidence type="ECO:0000313" key="2">
    <source>
        <dbReference type="EMBL" id="VDM92203.1"/>
    </source>
</evidence>
<name>A0A3P7JM72_LITSI</name>
<dbReference type="AlphaFoldDB" id="A0A3P7JM72"/>
<proteinExistence type="predicted"/>
<dbReference type="Proteomes" id="UP000277928">
    <property type="component" value="Unassembled WGS sequence"/>
</dbReference>
<keyword evidence="3" id="KW-1185">Reference proteome</keyword>
<gene>
    <name evidence="2" type="ORF">NLS_LOCUS9681</name>
</gene>
<sequence length="199" mass="22628">MSKRSFNYKRNRKKPRDSSAGGTPGPLGRIHQKRDFSDIAKEINKLKRINQLRKTVNKETNEPVEVIASKFSSKLFQSNLNEQSQSSIHSAASFVQQRQQQDRKTVLEDEVVDLMKSERLSLNNEKLAVNLSVKQRAQMFEEVVVSANKSTAPAHLPRAVSLRKPEDACASESLANEKRCQKRTKIPKYQKTFATMSPQ</sequence>
<protein>
    <submittedName>
        <fullName evidence="2">Uncharacterized protein</fullName>
    </submittedName>
</protein>
<dbReference type="OrthoDB" id="5873267at2759"/>
<dbReference type="EMBL" id="UYRX01001812">
    <property type="protein sequence ID" value="VDM92203.1"/>
    <property type="molecule type" value="Genomic_DNA"/>
</dbReference>
<evidence type="ECO:0000313" key="3">
    <source>
        <dbReference type="Proteomes" id="UP000277928"/>
    </source>
</evidence>
<evidence type="ECO:0000256" key="1">
    <source>
        <dbReference type="SAM" id="MobiDB-lite"/>
    </source>
</evidence>
<feature type="region of interest" description="Disordered" evidence="1">
    <location>
        <begin position="1"/>
        <end position="34"/>
    </location>
</feature>
<organism evidence="2 3">
    <name type="scientific">Litomosoides sigmodontis</name>
    <name type="common">Filarial nematode worm</name>
    <dbReference type="NCBI Taxonomy" id="42156"/>
    <lineage>
        <taxon>Eukaryota</taxon>
        <taxon>Metazoa</taxon>
        <taxon>Ecdysozoa</taxon>
        <taxon>Nematoda</taxon>
        <taxon>Chromadorea</taxon>
        <taxon>Rhabditida</taxon>
        <taxon>Spirurina</taxon>
        <taxon>Spiruromorpha</taxon>
        <taxon>Filarioidea</taxon>
        <taxon>Onchocercidae</taxon>
        <taxon>Litomosoides</taxon>
    </lineage>
</organism>
<reference evidence="2 3" key="1">
    <citation type="submission" date="2018-08" db="EMBL/GenBank/DDBJ databases">
        <authorList>
            <person name="Laetsch R D."/>
            <person name="Stevens L."/>
            <person name="Kumar S."/>
            <person name="Blaxter L. M."/>
        </authorList>
    </citation>
    <scope>NUCLEOTIDE SEQUENCE [LARGE SCALE GENOMIC DNA]</scope>
</reference>
<dbReference type="STRING" id="42156.A0A3P7JM72"/>
<accession>A0A3P7JM72</accession>
<dbReference type="OMA" id="HANQSTI"/>